<dbReference type="GO" id="GO:0046854">
    <property type="term" value="P:phosphatidylinositol phosphate biosynthetic process"/>
    <property type="evidence" value="ECO:0007669"/>
    <property type="project" value="TreeGrafter"/>
</dbReference>
<evidence type="ECO:0000256" key="3">
    <source>
        <dbReference type="ARBA" id="ARBA00022777"/>
    </source>
</evidence>
<name>A0A383UGX1_BLUHO</name>
<dbReference type="InterPro" id="IPR038286">
    <property type="entry name" value="IPK_sf"/>
</dbReference>
<dbReference type="GO" id="GO:0032958">
    <property type="term" value="P:inositol phosphate biosynthetic process"/>
    <property type="evidence" value="ECO:0007669"/>
    <property type="project" value="InterPro"/>
</dbReference>
<comment type="similarity">
    <text evidence="1 4">Belongs to the inositol phosphokinase (IPK) family.</text>
</comment>
<dbReference type="PANTHER" id="PTHR12400">
    <property type="entry name" value="INOSITOL POLYPHOSPHATE KINASE"/>
    <property type="match status" value="1"/>
</dbReference>
<evidence type="ECO:0000313" key="6">
    <source>
        <dbReference type="EMBL" id="SZE99476.1"/>
    </source>
</evidence>
<evidence type="ECO:0000256" key="5">
    <source>
        <dbReference type="SAM" id="MobiDB-lite"/>
    </source>
</evidence>
<gene>
    <name evidence="6" type="ORF">BLGHR1_10227</name>
</gene>
<dbReference type="VEuPathDB" id="FungiDB:BLGHR1_10227"/>
<dbReference type="Pfam" id="PF03770">
    <property type="entry name" value="IPK"/>
    <property type="match status" value="1"/>
</dbReference>
<dbReference type="PANTHER" id="PTHR12400:SF103">
    <property type="entry name" value="INOSITOL POLYPHOSPHATE MULTIKINASE"/>
    <property type="match status" value="1"/>
</dbReference>
<feature type="compositionally biased region" description="Acidic residues" evidence="5">
    <location>
        <begin position="308"/>
        <end position="319"/>
    </location>
</feature>
<dbReference type="SUPFAM" id="SSF56104">
    <property type="entry name" value="SAICAR synthase-like"/>
    <property type="match status" value="1"/>
</dbReference>
<accession>A0A383UGX1</accession>
<dbReference type="GO" id="GO:0005737">
    <property type="term" value="C:cytoplasm"/>
    <property type="evidence" value="ECO:0007669"/>
    <property type="project" value="TreeGrafter"/>
</dbReference>
<evidence type="ECO:0000256" key="2">
    <source>
        <dbReference type="ARBA" id="ARBA00022679"/>
    </source>
</evidence>
<protein>
    <recommendedName>
        <fullName evidence="4">Kinase</fullName>
        <ecNumber evidence="4">2.7.-.-</ecNumber>
    </recommendedName>
</protein>
<sequence>MAKSLPSRTQLVGYNHAVAGHDGILCDADGELLIKPCTSTEIDFYETSIAFYPEFVDLMPRFVGTLSLNDQIPNPSIEEDVTNLPPQPNQTSVEESINSLQPGGSTNKDFDFISELAENPSLQCIANSTSGHRIATDKAVVLENISYGFHKPNILDVKLGVRLWADDAPEDKRNRFDKITAESTHKDLGFRIAGMRVWQGPSSKGEDVDEDGYKIYDKNYGRFCVNKDNVEDAFKSFIFNQGAGLNEELGKIVLQAFLADLNRIQSALESHENRMFSASLLFVFEGDGQILRNAMEEASNPSRAKEAESDDDDDDEEEDDEAGLKIYAVKLIDFAHAKWTPGNGPDENTLIGVRSVIKILNNLATT</sequence>
<dbReference type="GO" id="GO:0005634">
    <property type="term" value="C:nucleus"/>
    <property type="evidence" value="ECO:0007669"/>
    <property type="project" value="TreeGrafter"/>
</dbReference>
<dbReference type="InterPro" id="IPR005522">
    <property type="entry name" value="IPK"/>
</dbReference>
<proteinExistence type="inferred from homology"/>
<evidence type="ECO:0000313" key="7">
    <source>
        <dbReference type="Proteomes" id="UP000275772"/>
    </source>
</evidence>
<dbReference type="GO" id="GO:0008440">
    <property type="term" value="F:inositol-1,4,5-trisphosphate 3-kinase activity"/>
    <property type="evidence" value="ECO:0007669"/>
    <property type="project" value="TreeGrafter"/>
</dbReference>
<dbReference type="EC" id="2.7.-.-" evidence="4"/>
<dbReference type="Gene3D" id="3.30.470.160">
    <property type="entry name" value="Inositol polyphosphate kinase"/>
    <property type="match status" value="1"/>
</dbReference>
<feature type="region of interest" description="Disordered" evidence="5">
    <location>
        <begin position="74"/>
        <end position="101"/>
    </location>
</feature>
<evidence type="ECO:0000256" key="1">
    <source>
        <dbReference type="ARBA" id="ARBA00007374"/>
    </source>
</evidence>
<feature type="compositionally biased region" description="Polar residues" evidence="5">
    <location>
        <begin position="89"/>
        <end position="101"/>
    </location>
</feature>
<dbReference type="GO" id="GO:0000824">
    <property type="term" value="F:inositol-1,4,5,6-tetrakisphosphate 3-kinase activity"/>
    <property type="evidence" value="ECO:0007669"/>
    <property type="project" value="TreeGrafter"/>
</dbReference>
<keyword evidence="2 4" id="KW-0808">Transferase</keyword>
<organism evidence="6 7">
    <name type="scientific">Blumeria hordei</name>
    <name type="common">Barley powdery mildew</name>
    <name type="synonym">Blumeria graminis f. sp. hordei</name>
    <dbReference type="NCBI Taxonomy" id="2867405"/>
    <lineage>
        <taxon>Eukaryota</taxon>
        <taxon>Fungi</taxon>
        <taxon>Dikarya</taxon>
        <taxon>Ascomycota</taxon>
        <taxon>Pezizomycotina</taxon>
        <taxon>Leotiomycetes</taxon>
        <taxon>Erysiphales</taxon>
        <taxon>Erysiphaceae</taxon>
        <taxon>Blumeria</taxon>
    </lineage>
</organism>
<feature type="region of interest" description="Disordered" evidence="5">
    <location>
        <begin position="295"/>
        <end position="319"/>
    </location>
</feature>
<dbReference type="AlphaFoldDB" id="A0A383UGX1"/>
<dbReference type="EMBL" id="UNSH01000001">
    <property type="protein sequence ID" value="SZE99476.1"/>
    <property type="molecule type" value="Genomic_DNA"/>
</dbReference>
<evidence type="ECO:0000256" key="4">
    <source>
        <dbReference type="RuleBase" id="RU363090"/>
    </source>
</evidence>
<dbReference type="Proteomes" id="UP000275772">
    <property type="component" value="Unassembled WGS sequence"/>
</dbReference>
<reference evidence="6 7" key="1">
    <citation type="submission" date="2017-11" db="EMBL/GenBank/DDBJ databases">
        <authorList>
            <person name="Kracher B."/>
        </authorList>
    </citation>
    <scope>NUCLEOTIDE SEQUENCE [LARGE SCALE GENOMIC DNA]</scope>
    <source>
        <strain evidence="6 7">RACE1</strain>
    </source>
</reference>
<keyword evidence="3 4" id="KW-0418">Kinase</keyword>